<dbReference type="GO" id="GO:0005524">
    <property type="term" value="F:ATP binding"/>
    <property type="evidence" value="ECO:0007669"/>
    <property type="project" value="UniProtKB-KW"/>
</dbReference>
<dbReference type="eggNOG" id="KOG1515">
    <property type="taxonomic scope" value="Eukaryota"/>
</dbReference>
<dbReference type="AlphaFoldDB" id="A0A0D3DQC2"/>
<dbReference type="InterPro" id="IPR029058">
    <property type="entry name" value="AB_hydrolase_fold"/>
</dbReference>
<dbReference type="InterPro" id="IPR013094">
    <property type="entry name" value="AB_hydrolase_3"/>
</dbReference>
<dbReference type="InterPro" id="IPR050466">
    <property type="entry name" value="Carboxylest/Gibb_receptor"/>
</dbReference>
<dbReference type="Gene3D" id="3.40.50.1820">
    <property type="entry name" value="alpha/beta hydrolase"/>
    <property type="match status" value="1"/>
</dbReference>
<feature type="active site" evidence="4">
    <location>
        <position position="79"/>
    </location>
</feature>
<organism evidence="7 8">
    <name type="scientific">Brassica oleracea var. oleracea</name>
    <dbReference type="NCBI Taxonomy" id="109376"/>
    <lineage>
        <taxon>Eukaryota</taxon>
        <taxon>Viridiplantae</taxon>
        <taxon>Streptophyta</taxon>
        <taxon>Embryophyta</taxon>
        <taxon>Tracheophyta</taxon>
        <taxon>Spermatophyta</taxon>
        <taxon>Magnoliopsida</taxon>
        <taxon>eudicotyledons</taxon>
        <taxon>Gunneridae</taxon>
        <taxon>Pentapetalae</taxon>
        <taxon>rosids</taxon>
        <taxon>malvids</taxon>
        <taxon>Brassicales</taxon>
        <taxon>Brassicaceae</taxon>
        <taxon>Brassiceae</taxon>
        <taxon>Brassica</taxon>
    </lineage>
</organism>
<evidence type="ECO:0000256" key="5">
    <source>
        <dbReference type="SAM" id="MobiDB-lite"/>
    </source>
</evidence>
<evidence type="ECO:0000256" key="4">
    <source>
        <dbReference type="PROSITE-ProRule" id="PRU10038"/>
    </source>
</evidence>
<dbReference type="EnsemblPlants" id="Bo8g068360.1">
    <property type="protein sequence ID" value="Bo8g068360.1"/>
    <property type="gene ID" value="Bo8g068360"/>
</dbReference>
<dbReference type="Gramene" id="Bo8g068360.1">
    <property type="protein sequence ID" value="Bo8g068360.1"/>
    <property type="gene ID" value="Bo8g068360"/>
</dbReference>
<proteinExistence type="inferred from homology"/>
<dbReference type="Gene3D" id="3.30.420.40">
    <property type="match status" value="2"/>
</dbReference>
<dbReference type="SUPFAM" id="SSF53474">
    <property type="entry name" value="alpha/beta-Hydrolases"/>
    <property type="match status" value="1"/>
</dbReference>
<name>A0A0D3DQC2_BRAOL</name>
<feature type="domain" description="Alpha/beta hydrolase fold-3" evidence="6">
    <location>
        <begin position="7"/>
        <end position="206"/>
    </location>
</feature>
<reference evidence="7" key="2">
    <citation type="submission" date="2015-03" db="UniProtKB">
        <authorList>
            <consortium name="EnsemblPlants"/>
        </authorList>
    </citation>
    <scope>IDENTIFICATION</scope>
</reference>
<dbReference type="Pfam" id="PF07859">
    <property type="entry name" value="Abhydrolase_3"/>
    <property type="match status" value="1"/>
</dbReference>
<dbReference type="eggNOG" id="KOG0017">
    <property type="taxonomic scope" value="Eukaryota"/>
</dbReference>
<keyword evidence="2" id="KW-0547">Nucleotide-binding</keyword>
<feature type="region of interest" description="Disordered" evidence="5">
    <location>
        <begin position="534"/>
        <end position="578"/>
    </location>
</feature>
<keyword evidence="8" id="KW-1185">Reference proteome</keyword>
<evidence type="ECO:0000256" key="2">
    <source>
        <dbReference type="ARBA" id="ARBA00022741"/>
    </source>
</evidence>
<sequence length="754" mass="84416">METAFSPAYNTFLTSTVSAADCIAFSVDYRRAPEHPIPIPYEDSWDAVKWIFTHIAGSGPEDWVNDHADFRRVFVAGDSAGANIAHHMAIRAGEENGSIKISGLTLFHPFFFSKAILEEQEDRVRRYMEGIWEIACQNSEKGVEDPWINVVGSDLSGLECGRVLVMVAGKDVLAREGRVYAEKLEESGLEGRVEVVETEDEDHVFHIRNPDSDNARLLVQRFAEFIRQKKDGGALSQSRRGFHVELGAREKDLLAENDALRRFKSHKRGMRQLKRVGDVITDVVVAGAPTHPDPSSQASCSAVDEASFPASRASIFLGESTDTTNATAISRVTTLAPPLVLYSFFGETMGVEDGLAHSIRKFDGTDYAFWRMQIEDYLYGKKLHQPLSKKPEKMDQDEWELLDRQVLGVIRLTLSKNVAHNVAKEKTAEGLMKVLSDMYEKPSANNKVFLMKKLFHLKMEEGGLVAAHVNEFNTIVNQLSSVEIEFDDEVRALILLASLPNSREPMRAAVSNSVGTQKLKFNDVRDRTLAEQVRRIDSGEASTSSAFNVENRGRNPDNRSNGRSKSRNGRGQSKFRQPSNIIEFRQSTLLFAEGAPTHPDPSSHASCSAVDETSFRTDNLQFAFSKMHNLSPFISMKKLFGELTIFDKTNVNHAVTVHDNQHRWWRKQSEEIKSIVKGLIRSGQLEHMYVLRKLVDDASRFLNDKGTKAGRIAGLDVLRSINDPTAASLAYGFERKSNETIFVFDLGCGTFDVF</sequence>
<keyword evidence="3" id="KW-0067">ATP-binding</keyword>
<dbReference type="PANTHER" id="PTHR23024:SF544">
    <property type="entry name" value="CARBOXYLESTERASE 1-RELATED"/>
    <property type="match status" value="1"/>
</dbReference>
<dbReference type="STRING" id="109376.A0A0D3DQC2"/>
<evidence type="ECO:0000256" key="1">
    <source>
        <dbReference type="ARBA" id="ARBA00010515"/>
    </source>
</evidence>
<evidence type="ECO:0000313" key="7">
    <source>
        <dbReference type="EnsemblPlants" id="Bo8g068360.1"/>
    </source>
</evidence>
<dbReference type="HOGENOM" id="CLU_369446_0_0_1"/>
<comment type="similarity">
    <text evidence="1">Belongs to the 'GDXG' lipolytic enzyme family.</text>
</comment>
<dbReference type="eggNOG" id="KOG0102">
    <property type="taxonomic scope" value="Eukaryota"/>
</dbReference>
<evidence type="ECO:0000256" key="3">
    <source>
        <dbReference type="ARBA" id="ARBA00022840"/>
    </source>
</evidence>
<dbReference type="InterPro" id="IPR033140">
    <property type="entry name" value="Lipase_GDXG_put_SER_AS"/>
</dbReference>
<dbReference type="Proteomes" id="UP000032141">
    <property type="component" value="Chromosome C8"/>
</dbReference>
<reference evidence="7 8" key="1">
    <citation type="journal article" date="2014" name="Genome Biol.">
        <title>Transcriptome and methylome profiling reveals relics of genome dominance in the mesopolyploid Brassica oleracea.</title>
        <authorList>
            <person name="Parkin I.A."/>
            <person name="Koh C."/>
            <person name="Tang H."/>
            <person name="Robinson S.J."/>
            <person name="Kagale S."/>
            <person name="Clarke W.E."/>
            <person name="Town C.D."/>
            <person name="Nixon J."/>
            <person name="Krishnakumar V."/>
            <person name="Bidwell S.L."/>
            <person name="Denoeud F."/>
            <person name="Belcram H."/>
            <person name="Links M.G."/>
            <person name="Just J."/>
            <person name="Clarke C."/>
            <person name="Bender T."/>
            <person name="Huebert T."/>
            <person name="Mason A.S."/>
            <person name="Pires J.C."/>
            <person name="Barker G."/>
            <person name="Moore J."/>
            <person name="Walley P.G."/>
            <person name="Manoli S."/>
            <person name="Batley J."/>
            <person name="Edwards D."/>
            <person name="Nelson M.N."/>
            <person name="Wang X."/>
            <person name="Paterson A.H."/>
            <person name="King G."/>
            <person name="Bancroft I."/>
            <person name="Chalhoub B."/>
            <person name="Sharpe A.G."/>
        </authorList>
    </citation>
    <scope>NUCLEOTIDE SEQUENCE</scope>
    <source>
        <strain evidence="7 8">cv. TO1000</strain>
    </source>
</reference>
<dbReference type="PANTHER" id="PTHR23024">
    <property type="entry name" value="ARYLACETAMIDE DEACETYLASE"/>
    <property type="match status" value="1"/>
</dbReference>
<evidence type="ECO:0000259" key="6">
    <source>
        <dbReference type="Pfam" id="PF07859"/>
    </source>
</evidence>
<dbReference type="Pfam" id="PF14223">
    <property type="entry name" value="Retrotran_gag_2"/>
    <property type="match status" value="1"/>
</dbReference>
<protein>
    <recommendedName>
        <fullName evidence="6">Alpha/beta hydrolase fold-3 domain-containing protein</fullName>
    </recommendedName>
</protein>
<dbReference type="GO" id="GO:0140662">
    <property type="term" value="F:ATP-dependent protein folding chaperone"/>
    <property type="evidence" value="ECO:0007669"/>
    <property type="project" value="InterPro"/>
</dbReference>
<dbReference type="InterPro" id="IPR013126">
    <property type="entry name" value="Hsp_70_fam"/>
</dbReference>
<dbReference type="GO" id="GO:0016787">
    <property type="term" value="F:hydrolase activity"/>
    <property type="evidence" value="ECO:0007669"/>
    <property type="project" value="InterPro"/>
</dbReference>
<dbReference type="Pfam" id="PF00012">
    <property type="entry name" value="HSP70"/>
    <property type="match status" value="1"/>
</dbReference>
<dbReference type="InterPro" id="IPR043129">
    <property type="entry name" value="ATPase_NBD"/>
</dbReference>
<dbReference type="SUPFAM" id="SSF53067">
    <property type="entry name" value="Actin-like ATPase domain"/>
    <property type="match status" value="1"/>
</dbReference>
<accession>A0A0D3DQC2</accession>
<evidence type="ECO:0000313" key="8">
    <source>
        <dbReference type="Proteomes" id="UP000032141"/>
    </source>
</evidence>
<dbReference type="PROSITE" id="PS01174">
    <property type="entry name" value="LIPASE_GDXG_SER"/>
    <property type="match status" value="1"/>
</dbReference>